<name>A0A1S6U8A9_9BACT</name>
<evidence type="ECO:0000313" key="2">
    <source>
        <dbReference type="Proteomes" id="UP000190868"/>
    </source>
</evidence>
<reference evidence="2" key="1">
    <citation type="submission" date="2016-09" db="EMBL/GenBank/DDBJ databases">
        <title>Comparative genomics of the Campylobacter concisus group.</title>
        <authorList>
            <person name="Miller W.G."/>
            <person name="Yee E."/>
            <person name="Chapman M.H."/>
            <person name="Huynh S."/>
            <person name="Bono J.L."/>
            <person name="On S.L.W."/>
            <person name="StLeger J."/>
            <person name="Foster G."/>
            <person name="Parker C.T."/>
        </authorList>
    </citation>
    <scope>NUCLEOTIDE SEQUENCE [LARGE SCALE GENOMIC DNA]</scope>
    <source>
        <strain evidence="2">RM18021</strain>
    </source>
</reference>
<sequence>MKVYNYNGDTKEYLYENEAELSPLEEGVYLIPANATEIRPLDSKDGFAVCFNDNEWVYKKDLRGKTLFHTQTQERVQVEILDFDENEYTELEPFDDSHWDGKKWVKNPITKEKLINEFKEKVQKHLDKKAQEHGYDNILSASSYAGYENDFQEEGKAFGVWKAKVWKAGYMFLAEKGNQDPNTIKIDELLEDLPKLELPKASK</sequence>
<organism evidence="1 2">
    <name type="scientific">Campylobacter pinnipediorum subsp. caledonicus</name>
    <dbReference type="NCBI Taxonomy" id="1874362"/>
    <lineage>
        <taxon>Bacteria</taxon>
        <taxon>Pseudomonadati</taxon>
        <taxon>Campylobacterota</taxon>
        <taxon>Epsilonproteobacteria</taxon>
        <taxon>Campylobacterales</taxon>
        <taxon>Campylobacteraceae</taxon>
        <taxon>Campylobacter</taxon>
    </lineage>
</organism>
<dbReference type="EMBL" id="CP017258">
    <property type="protein sequence ID" value="AQW87902.1"/>
    <property type="molecule type" value="Genomic_DNA"/>
</dbReference>
<evidence type="ECO:0000313" key="1">
    <source>
        <dbReference type="EMBL" id="AQW87902.1"/>
    </source>
</evidence>
<protein>
    <submittedName>
        <fullName evidence="1">Uncharacterized protein</fullName>
    </submittedName>
</protein>
<keyword evidence="2" id="KW-1185">Reference proteome</keyword>
<dbReference type="AlphaFoldDB" id="A0A1S6U8A9"/>
<gene>
    <name evidence="1" type="ORF">CPIN18021_1103</name>
</gene>
<dbReference type="RefSeq" id="WP_078424597.1">
    <property type="nucleotide sequence ID" value="NZ_CP017258.1"/>
</dbReference>
<dbReference type="Proteomes" id="UP000190868">
    <property type="component" value="Chromosome"/>
</dbReference>
<proteinExistence type="predicted"/>
<accession>A0A1S6U8A9</accession>